<dbReference type="Pfam" id="PF03732">
    <property type="entry name" value="Retrotrans_gag"/>
    <property type="match status" value="1"/>
</dbReference>
<name>A0AA38SRZ9_9ASTR</name>
<feature type="domain" description="Retrotransposon gag" evidence="2">
    <location>
        <begin position="409"/>
        <end position="500"/>
    </location>
</feature>
<dbReference type="Proteomes" id="UP001172457">
    <property type="component" value="Chromosome 5"/>
</dbReference>
<dbReference type="PANTHER" id="PTHR33223:SF11">
    <property type="entry name" value="ELEMENT PROTEIN, PUTATIVE-RELATED"/>
    <property type="match status" value="1"/>
</dbReference>
<feature type="region of interest" description="Disordered" evidence="1">
    <location>
        <begin position="241"/>
        <end position="304"/>
    </location>
</feature>
<feature type="compositionally biased region" description="Polar residues" evidence="1">
    <location>
        <begin position="243"/>
        <end position="260"/>
    </location>
</feature>
<organism evidence="3 4">
    <name type="scientific">Centaurea solstitialis</name>
    <name type="common">yellow star-thistle</name>
    <dbReference type="NCBI Taxonomy" id="347529"/>
    <lineage>
        <taxon>Eukaryota</taxon>
        <taxon>Viridiplantae</taxon>
        <taxon>Streptophyta</taxon>
        <taxon>Embryophyta</taxon>
        <taxon>Tracheophyta</taxon>
        <taxon>Spermatophyta</taxon>
        <taxon>Magnoliopsida</taxon>
        <taxon>eudicotyledons</taxon>
        <taxon>Gunneridae</taxon>
        <taxon>Pentapetalae</taxon>
        <taxon>asterids</taxon>
        <taxon>campanulids</taxon>
        <taxon>Asterales</taxon>
        <taxon>Asteraceae</taxon>
        <taxon>Carduoideae</taxon>
        <taxon>Cardueae</taxon>
        <taxon>Centaureinae</taxon>
        <taxon>Centaurea</taxon>
    </lineage>
</organism>
<proteinExistence type="predicted"/>
<dbReference type="EMBL" id="JARYMX010000005">
    <property type="protein sequence ID" value="KAJ9547513.1"/>
    <property type="molecule type" value="Genomic_DNA"/>
</dbReference>
<evidence type="ECO:0000313" key="3">
    <source>
        <dbReference type="EMBL" id="KAJ9547513.1"/>
    </source>
</evidence>
<reference evidence="3" key="1">
    <citation type="submission" date="2023-03" db="EMBL/GenBank/DDBJ databases">
        <title>Chromosome-scale reference genome and RAD-based genetic map of yellow starthistle (Centaurea solstitialis) reveal putative structural variation and QTLs associated with invader traits.</title>
        <authorList>
            <person name="Reatini B."/>
            <person name="Cang F.A."/>
            <person name="Jiang Q."/>
            <person name="Mckibben M.T.W."/>
            <person name="Barker M.S."/>
            <person name="Rieseberg L.H."/>
            <person name="Dlugosch K.M."/>
        </authorList>
    </citation>
    <scope>NUCLEOTIDE SEQUENCE</scope>
    <source>
        <strain evidence="3">CAN-66</strain>
        <tissue evidence="3">Leaf</tissue>
    </source>
</reference>
<accession>A0AA38SRZ9</accession>
<dbReference type="InterPro" id="IPR005162">
    <property type="entry name" value="Retrotrans_gag_dom"/>
</dbReference>
<gene>
    <name evidence="3" type="ORF">OSB04_020056</name>
</gene>
<evidence type="ECO:0000256" key="1">
    <source>
        <dbReference type="SAM" id="MobiDB-lite"/>
    </source>
</evidence>
<feature type="compositionally biased region" description="Basic and acidic residues" evidence="1">
    <location>
        <begin position="293"/>
        <end position="304"/>
    </location>
</feature>
<sequence length="569" mass="65358">MQGGDTALESQKENALNTYEGFRAKENESLTESYQRLISFVNDLRRRGVEKSRYEVNVKFLKNLTHEWQNMAINIQLSRNLGTLGLHDLYSMMVQHEEFITGGRSKRAVDPLALAAVPLGGPNSAPNHPTSFNQMTVSQHPEDFNHVFNQEFHQNFNQGIQHPDDPMIITISDEELFHMNESLALIFHNMQKLLPIRDIPDFKLRDFKVETEWAREEVVINIQEDFNQVTKLEENISKRDNWRCQNPDNNFRGNSRQQGYDSGYSRQGYEGSSRSRFVGGRNDHGSEFGYEQGRNDRWSNGRIEHGKGSYNGDFGGNGTEKYEKMRKSMEIGQSQLREHFTTAPTVPTNPITKPDLGKDIPGKLLHMIKDLTFDGKNDSNPIVHMENFVDICDLFKTEEGRDDAIRLRVFPLTLTGEAKSWLRSLEPSSITTWEGLRSKFLSRFFPPSKIDKPRAEIRSFRQHDGETVSESWERFKHLLNSCPSHGLSKSEQVQTFYSGLGYSSRAILDSSAGGVFMYKTPTEGYKLHEDMLIHNIDWRTDKRLQIPRMAGKISTDFDPSDELATMKNQ</sequence>
<comment type="caution">
    <text evidence="3">The sequence shown here is derived from an EMBL/GenBank/DDBJ whole genome shotgun (WGS) entry which is preliminary data.</text>
</comment>
<dbReference type="AlphaFoldDB" id="A0AA38SRZ9"/>
<keyword evidence="4" id="KW-1185">Reference proteome</keyword>
<dbReference type="PANTHER" id="PTHR33223">
    <property type="entry name" value="CCHC-TYPE DOMAIN-CONTAINING PROTEIN"/>
    <property type="match status" value="1"/>
</dbReference>
<evidence type="ECO:0000313" key="4">
    <source>
        <dbReference type="Proteomes" id="UP001172457"/>
    </source>
</evidence>
<evidence type="ECO:0000259" key="2">
    <source>
        <dbReference type="Pfam" id="PF03732"/>
    </source>
</evidence>
<protein>
    <recommendedName>
        <fullName evidence="2">Retrotransposon gag domain-containing protein</fullName>
    </recommendedName>
</protein>